<evidence type="ECO:0000313" key="4">
    <source>
        <dbReference type="Proteomes" id="UP000234331"/>
    </source>
</evidence>
<feature type="transmembrane region" description="Helical" evidence="2">
    <location>
        <begin position="78"/>
        <end position="102"/>
    </location>
</feature>
<evidence type="ECO:0000313" key="3">
    <source>
        <dbReference type="EMBL" id="SNQ47992.1"/>
    </source>
</evidence>
<feature type="region of interest" description="Disordered" evidence="1">
    <location>
        <begin position="1"/>
        <end position="24"/>
    </location>
</feature>
<dbReference type="EMBL" id="FZMO01000128">
    <property type="protein sequence ID" value="SNQ47992.1"/>
    <property type="molecule type" value="Genomic_DNA"/>
</dbReference>
<reference evidence="3 4" key="1">
    <citation type="submission" date="2017-06" db="EMBL/GenBank/DDBJ databases">
        <authorList>
            <person name="Kim H.J."/>
            <person name="Triplett B.A."/>
        </authorList>
    </citation>
    <scope>NUCLEOTIDE SEQUENCE [LARGE SCALE GENOMIC DNA]</scope>
    <source>
        <strain evidence="3">FRACA_ARgP5</strain>
    </source>
</reference>
<keyword evidence="2" id="KW-1133">Transmembrane helix</keyword>
<dbReference type="Proteomes" id="UP000234331">
    <property type="component" value="Unassembled WGS sequence"/>
</dbReference>
<evidence type="ECO:0000256" key="2">
    <source>
        <dbReference type="SAM" id="Phobius"/>
    </source>
</evidence>
<dbReference type="AlphaFoldDB" id="A0A2I2KQQ0"/>
<keyword evidence="2" id="KW-0812">Transmembrane</keyword>
<accession>A0A2I2KQQ0</accession>
<name>A0A2I2KQQ0_9ACTN</name>
<keyword evidence="2" id="KW-0472">Membrane</keyword>
<gene>
    <name evidence="3" type="ORF">FRACA_2130002</name>
</gene>
<dbReference type="OrthoDB" id="3405601at2"/>
<dbReference type="RefSeq" id="WP_101831753.1">
    <property type="nucleotide sequence ID" value="NZ_FZMO01000128.1"/>
</dbReference>
<sequence>MTTRRPRRIGRGDAERMLRGAPVDAGAGPDHLADLLAAAAAPARDGELDGEEAAVAAFRVAPLAPVTQPRREPMSKLLLAKLLTVKVAATALGAVTLGGVAVAATTGNLPVTGGRGGAAVSSTATPSAEVTAPSLPTPSAGAHVSAQLLGLCHAYTAAAGAGAGADAALASPGMSALVTAAGGRAQVDGFCANALAAQTGVTAAPGVAGGAEAGATGAGVGASTGPTDVGGRGVGLGVGASAGPNGAGLGVGVGSGAGVGTHAGPTGAGLGAQVPGAGVAATASPGRVGLGVGLGSGAGATTTASPGAAGLSAAVSAGASPSAHR</sequence>
<protein>
    <submittedName>
        <fullName evidence="3">Uncharacterized protein</fullName>
    </submittedName>
</protein>
<evidence type="ECO:0000256" key="1">
    <source>
        <dbReference type="SAM" id="MobiDB-lite"/>
    </source>
</evidence>
<organism evidence="3 4">
    <name type="scientific">Frankia canadensis</name>
    <dbReference type="NCBI Taxonomy" id="1836972"/>
    <lineage>
        <taxon>Bacteria</taxon>
        <taxon>Bacillati</taxon>
        <taxon>Actinomycetota</taxon>
        <taxon>Actinomycetes</taxon>
        <taxon>Frankiales</taxon>
        <taxon>Frankiaceae</taxon>
        <taxon>Frankia</taxon>
    </lineage>
</organism>
<keyword evidence="4" id="KW-1185">Reference proteome</keyword>
<proteinExistence type="predicted"/>